<proteinExistence type="predicted"/>
<evidence type="ECO:0000256" key="9">
    <source>
        <dbReference type="ARBA" id="ARBA00023136"/>
    </source>
</evidence>
<reference evidence="15" key="1">
    <citation type="journal article" date="2019" name="Int. J. Syst. Evol. Microbiol.">
        <title>The Global Catalogue of Microorganisms (GCM) 10K type strain sequencing project: providing services to taxonomists for standard genome sequencing and annotation.</title>
        <authorList>
            <consortium name="The Broad Institute Genomics Platform"/>
            <consortium name="The Broad Institute Genome Sequencing Center for Infectious Disease"/>
            <person name="Wu L."/>
            <person name="Ma J."/>
        </authorList>
    </citation>
    <scope>NUCLEOTIDE SEQUENCE [LARGE SCALE GENOMIC DNA]</scope>
    <source>
        <strain evidence="15">JCM 17085</strain>
    </source>
</reference>
<keyword evidence="15" id="KW-1185">Reference proteome</keyword>
<gene>
    <name evidence="14" type="ORF">GCM10022392_30520</name>
</gene>
<feature type="region of interest" description="Disordered" evidence="11">
    <location>
        <begin position="698"/>
        <end position="736"/>
    </location>
</feature>
<evidence type="ECO:0000256" key="7">
    <source>
        <dbReference type="ARBA" id="ARBA00022984"/>
    </source>
</evidence>
<evidence type="ECO:0000256" key="2">
    <source>
        <dbReference type="ARBA" id="ARBA00022519"/>
    </source>
</evidence>
<keyword evidence="6" id="KW-0133">Cell shape</keyword>
<organism evidence="14 15">
    <name type="scientific">Mucilaginibacter panaciglaebae</name>
    <dbReference type="NCBI Taxonomy" id="502331"/>
    <lineage>
        <taxon>Bacteria</taxon>
        <taxon>Pseudomonadati</taxon>
        <taxon>Bacteroidota</taxon>
        <taxon>Sphingobacteriia</taxon>
        <taxon>Sphingobacteriales</taxon>
        <taxon>Sphingobacteriaceae</taxon>
        <taxon>Mucilaginibacter</taxon>
    </lineage>
</organism>
<feature type="domain" description="Glycosyl transferase family 51" evidence="13">
    <location>
        <begin position="434"/>
        <end position="579"/>
    </location>
</feature>
<evidence type="ECO:0000259" key="13">
    <source>
        <dbReference type="Pfam" id="PF00912"/>
    </source>
</evidence>
<dbReference type="Proteomes" id="UP001500841">
    <property type="component" value="Unassembled WGS sequence"/>
</dbReference>
<evidence type="ECO:0000313" key="14">
    <source>
        <dbReference type="EMBL" id="GAA4103154.1"/>
    </source>
</evidence>
<keyword evidence="8 12" id="KW-1133">Transmembrane helix</keyword>
<keyword evidence="7" id="KW-0573">Peptidoglycan synthesis</keyword>
<dbReference type="SUPFAM" id="SSF53955">
    <property type="entry name" value="Lysozyme-like"/>
    <property type="match status" value="1"/>
</dbReference>
<evidence type="ECO:0000256" key="1">
    <source>
        <dbReference type="ARBA" id="ARBA00022475"/>
    </source>
</evidence>
<dbReference type="Pfam" id="PF00912">
    <property type="entry name" value="Transgly"/>
    <property type="match status" value="1"/>
</dbReference>
<keyword evidence="4" id="KW-0808">Transferase</keyword>
<keyword evidence="9 12" id="KW-0472">Membrane</keyword>
<sequence length="736" mass="83545">MRRLHPKYIRLAVIIAASLFVLLLIGGYIAYNKRESILQHEITKAKERAKKQYRLDLIIGSAHFTGLTTITCTDITIVPENRDSLLSIKHFDVSIKLFPLLFGNIKLANVDLLNGHLNLTDIKGVKNFDFLFKKKTDSTQTHTKVDLGELSNNLIKQVLYKIPDNLLVNNFLVSFTNDSTQLKLLTQTARIDDGQLSSTIKLNDTVATWHFSGTMHPSDKQIDVKLYADNGKVEIPFIGKRFKAKVNFDNITIKLNNVKHHNNETQIETYCSAHNLLINQPGLAANDIVVPDGSIEANFFIGPNYISLDSSSVIHLKKISAHPFIKYTLNPVKLYEFKISTGWQNAQDIFDSFPNGMFESLAGIKVAGKLNYSAYFFLNKNLPDSLRVDSRMEKDADFKILAYGKTDLSKLNKPFVYTPYEKNKPMPSRMIGPSNPNYTPLEDISPYLRNAVMTAEDPTFYKNHGFVEKAIRQSIITDIKKHEFKRGGSTISMQLVKNSFLTRKKTLSRKIEEILIVWLIENNHVMTKDRILEVYFNIIEWGPGIYGIAEASHYYFGKTPAELDLGESIFLASIVPRPKAGLYAFLPDGSLRPGLENYFNSLGRMMMGKGFVQADSSSYGFYTVRLKESLRRNVAPVDSASANRILNAPVDDDIDLALPIIEEPQQEKKPNFFQRLFGKKDTVQQKTDQMLKDEEDQRIKAIDPTGKTNKEIRQEKRAIKDDIKAKRKALKDQGKL</sequence>
<dbReference type="InterPro" id="IPR036950">
    <property type="entry name" value="PBP_transglycosylase"/>
</dbReference>
<evidence type="ECO:0000256" key="3">
    <source>
        <dbReference type="ARBA" id="ARBA00022676"/>
    </source>
</evidence>
<evidence type="ECO:0000256" key="12">
    <source>
        <dbReference type="SAM" id="Phobius"/>
    </source>
</evidence>
<dbReference type="InterPro" id="IPR011812">
    <property type="entry name" value="Pep_trsgly"/>
</dbReference>
<keyword evidence="10" id="KW-0961">Cell wall biogenesis/degradation</keyword>
<dbReference type="InterPro" id="IPR001264">
    <property type="entry name" value="Glyco_trans_51"/>
</dbReference>
<dbReference type="EMBL" id="BAABCV010000012">
    <property type="protein sequence ID" value="GAA4103154.1"/>
    <property type="molecule type" value="Genomic_DNA"/>
</dbReference>
<dbReference type="PANTHER" id="PTHR30400:SF0">
    <property type="entry name" value="BIOSYNTHETIC PEPTIDOGLYCAN TRANSGLYCOSYLASE"/>
    <property type="match status" value="1"/>
</dbReference>
<dbReference type="Gene3D" id="1.10.3810.10">
    <property type="entry name" value="Biosynthetic peptidoglycan transglycosylase-like"/>
    <property type="match status" value="1"/>
</dbReference>
<evidence type="ECO:0000256" key="11">
    <source>
        <dbReference type="SAM" id="MobiDB-lite"/>
    </source>
</evidence>
<evidence type="ECO:0000256" key="10">
    <source>
        <dbReference type="ARBA" id="ARBA00023316"/>
    </source>
</evidence>
<protein>
    <submittedName>
        <fullName evidence="14">Biosynthetic peptidoglycan transglycosylase</fullName>
    </submittedName>
</protein>
<dbReference type="InterPro" id="IPR023346">
    <property type="entry name" value="Lysozyme-like_dom_sf"/>
</dbReference>
<evidence type="ECO:0000313" key="15">
    <source>
        <dbReference type="Proteomes" id="UP001500841"/>
    </source>
</evidence>
<keyword evidence="3" id="KW-0328">Glycosyltransferase</keyword>
<evidence type="ECO:0000256" key="5">
    <source>
        <dbReference type="ARBA" id="ARBA00022692"/>
    </source>
</evidence>
<keyword evidence="2" id="KW-0997">Cell inner membrane</keyword>
<evidence type="ECO:0000256" key="4">
    <source>
        <dbReference type="ARBA" id="ARBA00022679"/>
    </source>
</evidence>
<evidence type="ECO:0000256" key="8">
    <source>
        <dbReference type="ARBA" id="ARBA00022989"/>
    </source>
</evidence>
<name>A0ABP7X2T1_9SPHI</name>
<keyword evidence="5 12" id="KW-0812">Transmembrane</keyword>
<accession>A0ABP7X2T1</accession>
<feature type="transmembrane region" description="Helical" evidence="12">
    <location>
        <begin position="12"/>
        <end position="31"/>
    </location>
</feature>
<keyword evidence="1" id="KW-1003">Cell membrane</keyword>
<evidence type="ECO:0000256" key="6">
    <source>
        <dbReference type="ARBA" id="ARBA00022960"/>
    </source>
</evidence>
<feature type="compositionally biased region" description="Basic and acidic residues" evidence="11">
    <location>
        <begin position="708"/>
        <end position="736"/>
    </location>
</feature>
<comment type="caution">
    <text evidence="14">The sequence shown here is derived from an EMBL/GenBank/DDBJ whole genome shotgun (WGS) entry which is preliminary data.</text>
</comment>
<dbReference type="PANTHER" id="PTHR30400">
    <property type="entry name" value="MONOFUNCTIONAL BIOSYNTHETIC PEPTIDOGLYCAN TRANSGLYCOSYLASE"/>
    <property type="match status" value="1"/>
</dbReference>